<keyword evidence="4 9" id="KW-0808">Transferase</keyword>
<evidence type="ECO:0000313" key="11">
    <source>
        <dbReference type="Proteomes" id="UP001356308"/>
    </source>
</evidence>
<dbReference type="EC" id="2.7.1.12" evidence="3 9"/>
<dbReference type="Proteomes" id="UP001356308">
    <property type="component" value="Unassembled WGS sequence"/>
</dbReference>
<dbReference type="InterPro" id="IPR006001">
    <property type="entry name" value="Therm_gnt_kin"/>
</dbReference>
<keyword evidence="6 9" id="KW-0418">Kinase</keyword>
<keyword evidence="11" id="KW-1185">Reference proteome</keyword>
<evidence type="ECO:0000313" key="10">
    <source>
        <dbReference type="EMBL" id="MEE1975715.1"/>
    </source>
</evidence>
<evidence type="ECO:0000256" key="2">
    <source>
        <dbReference type="ARBA" id="ARBA00008420"/>
    </source>
</evidence>
<comment type="pathway">
    <text evidence="1">Carbohydrate acid metabolism.</text>
</comment>
<dbReference type="RefSeq" id="WP_272650538.1">
    <property type="nucleotide sequence ID" value="NZ_JAZDDG010000003.1"/>
</dbReference>
<dbReference type="Gene3D" id="3.40.50.300">
    <property type="entry name" value="P-loop containing nucleotide triphosphate hydrolases"/>
    <property type="match status" value="1"/>
</dbReference>
<protein>
    <recommendedName>
        <fullName evidence="3 9">Gluconokinase</fullName>
        <ecNumber evidence="3 9">2.7.1.12</ecNumber>
    </recommendedName>
</protein>
<dbReference type="EMBL" id="JAZDDG010000003">
    <property type="protein sequence ID" value="MEE1975715.1"/>
    <property type="molecule type" value="Genomic_DNA"/>
</dbReference>
<keyword evidence="7 9" id="KW-0067">ATP-binding</keyword>
<evidence type="ECO:0000256" key="6">
    <source>
        <dbReference type="ARBA" id="ARBA00022777"/>
    </source>
</evidence>
<dbReference type="NCBIfam" id="TIGR01313">
    <property type="entry name" value="therm_gnt_kin"/>
    <property type="match status" value="1"/>
</dbReference>
<evidence type="ECO:0000256" key="8">
    <source>
        <dbReference type="ARBA" id="ARBA00048090"/>
    </source>
</evidence>
<dbReference type="CDD" id="cd02021">
    <property type="entry name" value="GntK"/>
    <property type="match status" value="1"/>
</dbReference>
<evidence type="ECO:0000256" key="5">
    <source>
        <dbReference type="ARBA" id="ARBA00022741"/>
    </source>
</evidence>
<comment type="similarity">
    <text evidence="2 9">Belongs to the gluconokinase GntK/GntV family.</text>
</comment>
<evidence type="ECO:0000256" key="1">
    <source>
        <dbReference type="ARBA" id="ARBA00004761"/>
    </source>
</evidence>
<comment type="catalytic activity">
    <reaction evidence="8 9">
        <text>D-gluconate + ATP = 6-phospho-D-gluconate + ADP + H(+)</text>
        <dbReference type="Rhea" id="RHEA:19433"/>
        <dbReference type="ChEBI" id="CHEBI:15378"/>
        <dbReference type="ChEBI" id="CHEBI:18391"/>
        <dbReference type="ChEBI" id="CHEBI:30616"/>
        <dbReference type="ChEBI" id="CHEBI:58759"/>
        <dbReference type="ChEBI" id="CHEBI:456216"/>
        <dbReference type="EC" id="2.7.1.12"/>
    </reaction>
</comment>
<dbReference type="GO" id="GO:0046316">
    <property type="term" value="F:gluconokinase activity"/>
    <property type="evidence" value="ECO:0007669"/>
    <property type="project" value="UniProtKB-EC"/>
</dbReference>
<dbReference type="PANTHER" id="PTHR43442:SF3">
    <property type="entry name" value="GLUCONOKINASE-RELATED"/>
    <property type="match status" value="1"/>
</dbReference>
<name>A0ABU7IRY8_9FLAO</name>
<dbReference type="PANTHER" id="PTHR43442">
    <property type="entry name" value="GLUCONOKINASE-RELATED"/>
    <property type="match status" value="1"/>
</dbReference>
<evidence type="ECO:0000256" key="3">
    <source>
        <dbReference type="ARBA" id="ARBA00012054"/>
    </source>
</evidence>
<dbReference type="InterPro" id="IPR031322">
    <property type="entry name" value="Shikimate/glucono_kinase"/>
</dbReference>
<dbReference type="PRINTS" id="PR01100">
    <property type="entry name" value="SHIKIMTKNASE"/>
</dbReference>
<evidence type="ECO:0000256" key="7">
    <source>
        <dbReference type="ARBA" id="ARBA00022840"/>
    </source>
</evidence>
<dbReference type="InterPro" id="IPR027417">
    <property type="entry name" value="P-loop_NTPase"/>
</dbReference>
<dbReference type="Pfam" id="PF01202">
    <property type="entry name" value="SKI"/>
    <property type="match status" value="1"/>
</dbReference>
<proteinExistence type="inferred from homology"/>
<evidence type="ECO:0000256" key="4">
    <source>
        <dbReference type="ARBA" id="ARBA00022679"/>
    </source>
</evidence>
<gene>
    <name evidence="10" type="ORF">V1I91_06520</name>
</gene>
<evidence type="ECO:0000256" key="9">
    <source>
        <dbReference type="RuleBase" id="RU363066"/>
    </source>
</evidence>
<organism evidence="10 11">
    <name type="scientific">Maribacter cobaltidurans</name>
    <dbReference type="NCBI Taxonomy" id="1178778"/>
    <lineage>
        <taxon>Bacteria</taxon>
        <taxon>Pseudomonadati</taxon>
        <taxon>Bacteroidota</taxon>
        <taxon>Flavobacteriia</taxon>
        <taxon>Flavobacteriales</taxon>
        <taxon>Flavobacteriaceae</taxon>
        <taxon>Maribacter</taxon>
    </lineage>
</organism>
<reference evidence="10 11" key="1">
    <citation type="submission" date="2024-01" db="EMBL/GenBank/DDBJ databases">
        <title>Maribacter spp. originated from different algae showed divergent polysaccharides utilization ability.</title>
        <authorList>
            <person name="Wang H."/>
            <person name="Wu Y."/>
        </authorList>
    </citation>
    <scope>NUCLEOTIDE SEQUENCE [LARGE SCALE GENOMIC DNA]</scope>
    <source>
        <strain evidence="10 11">PR1</strain>
    </source>
</reference>
<sequence length="162" mass="18054">MSKPSIIYVMGVSGSGKSTVGKLLAENLGWSFFDGDDYHPNANIEKMANGTPLNDLDREDWLKTLNHLAKTYKGQGAVIVCSALKSKYRQQLKDGIENECRFLYLKGTLQQISKRLQARQNHFMPPGLLQSQFETLEEPSNAITLSIAKTPEKIVAQAIKLL</sequence>
<accession>A0ABU7IRY8</accession>
<comment type="caution">
    <text evidence="10">The sequence shown here is derived from an EMBL/GenBank/DDBJ whole genome shotgun (WGS) entry which is preliminary data.</text>
</comment>
<keyword evidence="5 9" id="KW-0547">Nucleotide-binding</keyword>
<dbReference type="SUPFAM" id="SSF52540">
    <property type="entry name" value="P-loop containing nucleoside triphosphate hydrolases"/>
    <property type="match status" value="1"/>
</dbReference>